<comment type="caution">
    <text evidence="2">The sequence shown here is derived from an EMBL/GenBank/DDBJ whole genome shotgun (WGS) entry which is preliminary data.</text>
</comment>
<keyword evidence="1" id="KW-0472">Membrane</keyword>
<accession>A0A1J4L2F6</accession>
<dbReference type="VEuPathDB" id="TrichDB:TRFO_13453"/>
<evidence type="ECO:0000313" key="2">
    <source>
        <dbReference type="EMBL" id="OHT16126.1"/>
    </source>
</evidence>
<dbReference type="GeneID" id="94831961"/>
<feature type="transmembrane region" description="Helical" evidence="1">
    <location>
        <begin position="105"/>
        <end position="128"/>
    </location>
</feature>
<name>A0A1J4L2F6_9EUKA</name>
<keyword evidence="3" id="KW-1185">Reference proteome</keyword>
<reference evidence="2" key="1">
    <citation type="submission" date="2016-10" db="EMBL/GenBank/DDBJ databases">
        <authorList>
            <person name="Benchimol M."/>
            <person name="Almeida L.G."/>
            <person name="Vasconcelos A.T."/>
            <person name="Perreira-Neves A."/>
            <person name="Rosa I.A."/>
            <person name="Tasca T."/>
            <person name="Bogo M.R."/>
            <person name="de Souza W."/>
        </authorList>
    </citation>
    <scope>NUCLEOTIDE SEQUENCE [LARGE SCALE GENOMIC DNA]</scope>
    <source>
        <strain evidence="2">K</strain>
    </source>
</reference>
<organism evidence="2 3">
    <name type="scientific">Tritrichomonas foetus</name>
    <dbReference type="NCBI Taxonomy" id="1144522"/>
    <lineage>
        <taxon>Eukaryota</taxon>
        <taxon>Metamonada</taxon>
        <taxon>Parabasalia</taxon>
        <taxon>Tritrichomonadida</taxon>
        <taxon>Tritrichomonadidae</taxon>
        <taxon>Tritrichomonas</taxon>
    </lineage>
</organism>
<keyword evidence="1" id="KW-0812">Transmembrane</keyword>
<dbReference type="AlphaFoldDB" id="A0A1J4L2F6"/>
<dbReference type="RefSeq" id="XP_068369262.1">
    <property type="nucleotide sequence ID" value="XM_068497257.1"/>
</dbReference>
<gene>
    <name evidence="2" type="ORF">TRFO_13453</name>
</gene>
<feature type="transmembrane region" description="Helical" evidence="1">
    <location>
        <begin position="134"/>
        <end position="152"/>
    </location>
</feature>
<dbReference type="Proteomes" id="UP000179807">
    <property type="component" value="Unassembled WGS sequence"/>
</dbReference>
<feature type="transmembrane region" description="Helical" evidence="1">
    <location>
        <begin position="63"/>
        <end position="84"/>
    </location>
</feature>
<evidence type="ECO:0000256" key="1">
    <source>
        <dbReference type="SAM" id="Phobius"/>
    </source>
</evidence>
<evidence type="ECO:0000313" key="3">
    <source>
        <dbReference type="Proteomes" id="UP000179807"/>
    </source>
</evidence>
<evidence type="ECO:0008006" key="4">
    <source>
        <dbReference type="Google" id="ProtNLM"/>
    </source>
</evidence>
<feature type="transmembrane region" description="Helical" evidence="1">
    <location>
        <begin position="33"/>
        <end position="51"/>
    </location>
</feature>
<dbReference type="OrthoDB" id="10059529at2759"/>
<proteinExistence type="predicted"/>
<keyword evidence="1" id="KW-1133">Transmembrane helix</keyword>
<protein>
    <recommendedName>
        <fullName evidence="4">Signal sequence receptor subunit gamma</fullName>
    </recommendedName>
</protein>
<dbReference type="EMBL" id="MLAK01000145">
    <property type="protein sequence ID" value="OHT16126.1"/>
    <property type="molecule type" value="Genomic_DNA"/>
</dbReference>
<sequence>MSRNTRQTANTPEDEEAAFAGISPTKRPSSFDALKYLPFALLTSLLSILLYTSVRGLEIQNDLPYVIVGYLAGAAALTFAYHNVARWIKKQRSVQMKGTYQGSEGLWFTLFYNNAIYVFLLFICSHIFFTSFPAATSLVLTQLIATIPPAYLSSLSI</sequence>